<name>A0A3N4YLW8_9MICO</name>
<organism evidence="9 10">
    <name type="scientific">Myceligenerans xiligouense</name>
    <dbReference type="NCBI Taxonomy" id="253184"/>
    <lineage>
        <taxon>Bacteria</taxon>
        <taxon>Bacillati</taxon>
        <taxon>Actinomycetota</taxon>
        <taxon>Actinomycetes</taxon>
        <taxon>Micrococcales</taxon>
        <taxon>Promicromonosporaceae</taxon>
        <taxon>Myceligenerans</taxon>
    </lineage>
</organism>
<dbReference type="HAMAP" id="MF_01114">
    <property type="entry name" value="RecX"/>
    <property type="match status" value="1"/>
</dbReference>
<gene>
    <name evidence="5" type="primary">recX</name>
    <name evidence="9" type="ORF">EDD34_2733</name>
</gene>
<dbReference type="Proteomes" id="UP000280501">
    <property type="component" value="Unassembled WGS sequence"/>
</dbReference>
<feature type="region of interest" description="Disordered" evidence="6">
    <location>
        <begin position="1"/>
        <end position="31"/>
    </location>
</feature>
<dbReference type="Pfam" id="PF02631">
    <property type="entry name" value="RecX_HTH2"/>
    <property type="match status" value="1"/>
</dbReference>
<comment type="subcellular location">
    <subcellularLocation>
        <location evidence="1 5">Cytoplasm</location>
    </subcellularLocation>
</comment>
<evidence type="ECO:0000313" key="10">
    <source>
        <dbReference type="Proteomes" id="UP000280501"/>
    </source>
</evidence>
<dbReference type="InterPro" id="IPR003783">
    <property type="entry name" value="Regulatory_RecX"/>
</dbReference>
<dbReference type="InterPro" id="IPR036388">
    <property type="entry name" value="WH-like_DNA-bd_sf"/>
</dbReference>
<dbReference type="GO" id="GO:0006282">
    <property type="term" value="P:regulation of DNA repair"/>
    <property type="evidence" value="ECO:0007669"/>
    <property type="project" value="UniProtKB-UniRule"/>
</dbReference>
<feature type="domain" description="RecX second three-helical" evidence="7">
    <location>
        <begin position="88"/>
        <end position="129"/>
    </location>
</feature>
<sequence length="200" mass="22008">MQYRGQTPGSGAGKRRIRAPRKSVAERLDDGELTHEEAFDAAREALLRILTAAQKSRRELEQALARKGYPESVVMPLLERFDEVGLVDDAAYAGTIVRTRHGERGLARRAISAELRRRGIDEDTATEALDQIDPDDERAAGARLAEKLVTRTRGLDRDVRVRRAVGSLARKGYAPGLAFELVREALAADGEDTGDLPYGD</sequence>
<dbReference type="GO" id="GO:0005737">
    <property type="term" value="C:cytoplasm"/>
    <property type="evidence" value="ECO:0007669"/>
    <property type="project" value="UniProtKB-SubCell"/>
</dbReference>
<accession>A0A3N4YLW8</accession>
<evidence type="ECO:0000313" key="9">
    <source>
        <dbReference type="EMBL" id="RPF22089.1"/>
    </source>
</evidence>
<evidence type="ECO:0000256" key="5">
    <source>
        <dbReference type="HAMAP-Rule" id="MF_01114"/>
    </source>
</evidence>
<evidence type="ECO:0000256" key="2">
    <source>
        <dbReference type="ARBA" id="ARBA00009695"/>
    </source>
</evidence>
<dbReference type="PANTHER" id="PTHR33602:SF1">
    <property type="entry name" value="REGULATORY PROTEIN RECX FAMILY PROTEIN"/>
    <property type="match status" value="1"/>
</dbReference>
<comment type="caution">
    <text evidence="9">The sequence shown here is derived from an EMBL/GenBank/DDBJ whole genome shotgun (WGS) entry which is preliminary data.</text>
</comment>
<keyword evidence="4 5" id="KW-0963">Cytoplasm</keyword>
<evidence type="ECO:0000259" key="8">
    <source>
        <dbReference type="Pfam" id="PF21982"/>
    </source>
</evidence>
<evidence type="ECO:0000259" key="7">
    <source>
        <dbReference type="Pfam" id="PF02631"/>
    </source>
</evidence>
<dbReference type="Gene3D" id="1.10.10.10">
    <property type="entry name" value="Winged helix-like DNA-binding domain superfamily/Winged helix DNA-binding domain"/>
    <property type="match status" value="2"/>
</dbReference>
<dbReference type="InterPro" id="IPR053924">
    <property type="entry name" value="RecX_HTH_2nd"/>
</dbReference>
<keyword evidence="10" id="KW-1185">Reference proteome</keyword>
<evidence type="ECO:0000256" key="1">
    <source>
        <dbReference type="ARBA" id="ARBA00004496"/>
    </source>
</evidence>
<feature type="domain" description="RecX first three-helical" evidence="8">
    <location>
        <begin position="42"/>
        <end position="80"/>
    </location>
</feature>
<dbReference type="Pfam" id="PF21982">
    <property type="entry name" value="RecX_HTH1"/>
    <property type="match status" value="1"/>
</dbReference>
<proteinExistence type="inferred from homology"/>
<dbReference type="RefSeq" id="WP_246012410.1">
    <property type="nucleotide sequence ID" value="NZ_RKQZ01000001.1"/>
</dbReference>
<dbReference type="EMBL" id="RKQZ01000001">
    <property type="protein sequence ID" value="RPF22089.1"/>
    <property type="molecule type" value="Genomic_DNA"/>
</dbReference>
<evidence type="ECO:0000256" key="3">
    <source>
        <dbReference type="ARBA" id="ARBA00018111"/>
    </source>
</evidence>
<evidence type="ECO:0000256" key="6">
    <source>
        <dbReference type="SAM" id="MobiDB-lite"/>
    </source>
</evidence>
<dbReference type="AlphaFoldDB" id="A0A3N4YLW8"/>
<protein>
    <recommendedName>
        <fullName evidence="3 5">Regulatory protein RecX</fullName>
    </recommendedName>
</protein>
<comment type="similarity">
    <text evidence="2 5">Belongs to the RecX family.</text>
</comment>
<dbReference type="InterPro" id="IPR053926">
    <property type="entry name" value="RecX_HTH_1st"/>
</dbReference>
<reference evidence="9 10" key="1">
    <citation type="submission" date="2018-11" db="EMBL/GenBank/DDBJ databases">
        <title>Sequencing the genomes of 1000 actinobacteria strains.</title>
        <authorList>
            <person name="Klenk H.-P."/>
        </authorList>
    </citation>
    <scope>NUCLEOTIDE SEQUENCE [LARGE SCALE GENOMIC DNA]</scope>
    <source>
        <strain evidence="9 10">DSM 15700</strain>
    </source>
</reference>
<comment type="function">
    <text evidence="5">Modulates RecA activity.</text>
</comment>
<evidence type="ECO:0000256" key="4">
    <source>
        <dbReference type="ARBA" id="ARBA00022490"/>
    </source>
</evidence>
<dbReference type="PANTHER" id="PTHR33602">
    <property type="entry name" value="REGULATORY PROTEIN RECX FAMILY PROTEIN"/>
    <property type="match status" value="1"/>
</dbReference>